<gene>
    <name evidence="1" type="ORF">LCOR_07358.1</name>
</gene>
<comment type="caution">
    <text evidence="1">The sequence shown here is derived from an EMBL/GenBank/DDBJ whole genome shotgun (WGS) entry which is preliminary data.</text>
</comment>
<organism evidence="1 2">
    <name type="scientific">Lichtheimia corymbifera JMRC:FSU:9682</name>
    <dbReference type="NCBI Taxonomy" id="1263082"/>
    <lineage>
        <taxon>Eukaryota</taxon>
        <taxon>Fungi</taxon>
        <taxon>Fungi incertae sedis</taxon>
        <taxon>Mucoromycota</taxon>
        <taxon>Mucoromycotina</taxon>
        <taxon>Mucoromycetes</taxon>
        <taxon>Mucorales</taxon>
        <taxon>Lichtheimiaceae</taxon>
        <taxon>Lichtheimia</taxon>
    </lineage>
</organism>
<sequence length="413" mass="47199">MDPLALYTVKLTMARKERDNSHKRGHVTKEHEIPFDVFHMETSPSDGRPPKLEKQNLLSLVYYADEQRIANVRQGNTNEMHRAQRILLDTLHVLHKGALCTNNDTTTCTRRFQEGVVFASQVLRHGYYIRHLDSNEQKALRPLADRLYTALQEVRRLARAQALAHFTQPTHLLTTQLNELMHNYDTFESALYASYSRAVFGDSKTTLWQNASNQPMTNNHHSSNPLPAELFCDALTQLLPMILDRALTQKLVTLDILQDLDPVAFIAMPRLAVLAGMTWLSHISHWRKHHQHPCLVAWFNTGGIQQDMVTRLLDSVEQLESTASPAAFVEHHLRIERALVYGWNDQPTSLESTIYTHVCAIADGLRVGNNARSFNMVLRHLFSPFYPPQPESTQYDDMYPESVSESTVLELAI</sequence>
<dbReference type="OrthoDB" id="20035at2759"/>
<evidence type="ECO:0000313" key="2">
    <source>
        <dbReference type="Proteomes" id="UP000027586"/>
    </source>
</evidence>
<dbReference type="Proteomes" id="UP000027586">
    <property type="component" value="Unassembled WGS sequence"/>
</dbReference>
<dbReference type="AlphaFoldDB" id="A0A068S4W7"/>
<evidence type="ECO:0000313" key="1">
    <source>
        <dbReference type="EMBL" id="CDH56291.1"/>
    </source>
</evidence>
<keyword evidence="2" id="KW-1185">Reference proteome</keyword>
<proteinExistence type="predicted"/>
<accession>A0A068S4W7</accession>
<protein>
    <submittedName>
        <fullName evidence="1">Uncharacterized protein</fullName>
    </submittedName>
</protein>
<dbReference type="VEuPathDB" id="FungiDB:LCOR_07358.1"/>
<name>A0A068S4W7_9FUNG</name>
<reference evidence="1" key="1">
    <citation type="submission" date="2013-08" db="EMBL/GenBank/DDBJ databases">
        <title>Gene expansion shapes genome architecture in the human pathogen Lichtheimia corymbifera: an evolutionary genomics analysis in the ancient terrestrial Mucorales (Mucoromycotina).</title>
        <authorList>
            <person name="Schwartze V.U."/>
            <person name="Winter S."/>
            <person name="Shelest E."/>
            <person name="Marcet-Houben M."/>
            <person name="Horn F."/>
            <person name="Wehner S."/>
            <person name="Hoffmann K."/>
            <person name="Riege K."/>
            <person name="Sammeth M."/>
            <person name="Nowrousian M."/>
            <person name="Valiante V."/>
            <person name="Linde J."/>
            <person name="Jacobsen I.D."/>
            <person name="Marz M."/>
            <person name="Brakhage A.A."/>
            <person name="Gabaldon T."/>
            <person name="Bocker S."/>
            <person name="Voigt K."/>
        </authorList>
    </citation>
    <scope>NUCLEOTIDE SEQUENCE [LARGE SCALE GENOMIC DNA]</scope>
    <source>
        <strain evidence="1">FSU 9682</strain>
    </source>
</reference>
<dbReference type="EMBL" id="CBTN010000036">
    <property type="protein sequence ID" value="CDH56291.1"/>
    <property type="molecule type" value="Genomic_DNA"/>
</dbReference>